<organism evidence="3 4">
    <name type="scientific">Gossypium barbadense</name>
    <name type="common">Sea Island cotton</name>
    <name type="synonym">Hibiscus barbadensis</name>
    <dbReference type="NCBI Taxonomy" id="3634"/>
    <lineage>
        <taxon>Eukaryota</taxon>
        <taxon>Viridiplantae</taxon>
        <taxon>Streptophyta</taxon>
        <taxon>Embryophyta</taxon>
        <taxon>Tracheophyta</taxon>
        <taxon>Spermatophyta</taxon>
        <taxon>Magnoliopsida</taxon>
        <taxon>eudicotyledons</taxon>
        <taxon>Gunneridae</taxon>
        <taxon>Pentapetalae</taxon>
        <taxon>rosids</taxon>
        <taxon>malvids</taxon>
        <taxon>Malvales</taxon>
        <taxon>Malvaceae</taxon>
        <taxon>Malvoideae</taxon>
        <taxon>Gossypium</taxon>
    </lineage>
</organism>
<gene>
    <name evidence="2" type="ORF">GOBAR_AA35790</name>
    <name evidence="3" type="ORF">GOBAR_AA35791</name>
</gene>
<dbReference type="EMBL" id="KZ669633">
    <property type="protein sequence ID" value="PPR84922.1"/>
    <property type="molecule type" value="Genomic_DNA"/>
</dbReference>
<evidence type="ECO:0000259" key="1">
    <source>
        <dbReference type="Pfam" id="PF13456"/>
    </source>
</evidence>
<dbReference type="AlphaFoldDB" id="A0A2P5W1F7"/>
<dbReference type="Pfam" id="PF13456">
    <property type="entry name" value="RVT_3"/>
    <property type="match status" value="1"/>
</dbReference>
<dbReference type="GO" id="GO:0003676">
    <property type="term" value="F:nucleic acid binding"/>
    <property type="evidence" value="ECO:0007669"/>
    <property type="project" value="InterPro"/>
</dbReference>
<proteinExistence type="predicted"/>
<reference evidence="3 4" key="1">
    <citation type="submission" date="2015-01" db="EMBL/GenBank/DDBJ databases">
        <title>Genome of allotetraploid Gossypium barbadense reveals genomic plasticity and fiber elongation in cotton evolution.</title>
        <authorList>
            <person name="Chen X."/>
            <person name="Liu X."/>
            <person name="Zhao B."/>
            <person name="Zheng H."/>
            <person name="Hu Y."/>
            <person name="Lu G."/>
            <person name="Yang C."/>
            <person name="Chen J."/>
            <person name="Shan C."/>
            <person name="Zhang L."/>
            <person name="Zhou Y."/>
            <person name="Wang L."/>
            <person name="Guo W."/>
            <person name="Bai Y."/>
            <person name="Ruan J."/>
            <person name="Shangguan X."/>
            <person name="Mao Y."/>
            <person name="Jiang J."/>
            <person name="Zhu Y."/>
            <person name="Lei J."/>
            <person name="Kang H."/>
            <person name="Chen S."/>
            <person name="He X."/>
            <person name="Wang R."/>
            <person name="Wang Y."/>
            <person name="Chen J."/>
            <person name="Wang L."/>
            <person name="Yu S."/>
            <person name="Wang B."/>
            <person name="Wei J."/>
            <person name="Song S."/>
            <person name="Lu X."/>
            <person name="Gao Z."/>
            <person name="Gu W."/>
            <person name="Deng X."/>
            <person name="Ma D."/>
            <person name="Wang S."/>
            <person name="Liang W."/>
            <person name="Fang L."/>
            <person name="Cai C."/>
            <person name="Zhu X."/>
            <person name="Zhou B."/>
            <person name="Zhang Y."/>
            <person name="Chen Z."/>
            <person name="Xu S."/>
            <person name="Zhu R."/>
            <person name="Wang S."/>
            <person name="Zhang T."/>
            <person name="Zhao G."/>
        </authorList>
    </citation>
    <scope>NUCLEOTIDE SEQUENCE [LARGE SCALE GENOMIC DNA]</scope>
    <source>
        <strain evidence="4">cv. Xinhai21</strain>
        <tissue evidence="3">Leaf</tissue>
    </source>
</reference>
<evidence type="ECO:0000313" key="4">
    <source>
        <dbReference type="Proteomes" id="UP000239757"/>
    </source>
</evidence>
<dbReference type="EMBL" id="KZ669633">
    <property type="protein sequence ID" value="PPR84921.1"/>
    <property type="molecule type" value="Genomic_DNA"/>
</dbReference>
<dbReference type="Proteomes" id="UP000239757">
    <property type="component" value="Unassembled WGS sequence"/>
</dbReference>
<evidence type="ECO:0000313" key="3">
    <source>
        <dbReference type="EMBL" id="PPR84922.1"/>
    </source>
</evidence>
<sequence length="164" mass="18415">MDQITRKVVVGVIRNNKSNWEIGFNRNIGIASALEAELWAALDGLTIALERGQDKISPESRNREKENNQLYFCSGFRGLPVRDLEIGVEADSSERRKRRSKSEDGSWYGDRALMLYASTWVLIKQMSTCPLKDGACSVGRPSSVMVEHNCKIDASKQKMPPQPI</sequence>
<protein>
    <recommendedName>
        <fullName evidence="1">RNase H type-1 domain-containing protein</fullName>
    </recommendedName>
</protein>
<evidence type="ECO:0000313" key="2">
    <source>
        <dbReference type="EMBL" id="PPR84921.1"/>
    </source>
</evidence>
<dbReference type="GO" id="GO:0004523">
    <property type="term" value="F:RNA-DNA hybrid ribonuclease activity"/>
    <property type="evidence" value="ECO:0007669"/>
    <property type="project" value="InterPro"/>
</dbReference>
<feature type="domain" description="RNase H type-1" evidence="1">
    <location>
        <begin position="9"/>
        <end position="59"/>
    </location>
</feature>
<accession>A0A2P5W1F7</accession>
<dbReference type="OrthoDB" id="1001180at2759"/>
<name>A0A2P5W1F7_GOSBA</name>
<dbReference type="InterPro" id="IPR002156">
    <property type="entry name" value="RNaseH_domain"/>
</dbReference>